<dbReference type="EMBL" id="CP113520">
    <property type="protein sequence ID" value="WAJ31202.1"/>
    <property type="molecule type" value="Genomic_DNA"/>
</dbReference>
<keyword evidence="2" id="KW-1185">Reference proteome</keyword>
<dbReference type="Proteomes" id="UP001163223">
    <property type="component" value="Chromosome"/>
</dbReference>
<name>A0ACD4NWF4_9HYPH</name>
<reference evidence="1" key="1">
    <citation type="submission" date="2022-11" db="EMBL/GenBank/DDBJ databases">
        <title>beta-Carotene-producing bacterium, Jeongeuplla avenae sp. nov., alleviates the salt stress of Arabidopsis seedlings.</title>
        <authorList>
            <person name="Jiang L."/>
            <person name="Lee J."/>
        </authorList>
    </citation>
    <scope>NUCLEOTIDE SEQUENCE</scope>
    <source>
        <strain evidence="1">DY_R2A_6</strain>
    </source>
</reference>
<proteinExistence type="predicted"/>
<keyword evidence="1" id="KW-0808">Transferase</keyword>
<accession>A0ACD4NWF4</accession>
<evidence type="ECO:0000313" key="1">
    <source>
        <dbReference type="EMBL" id="WAJ31202.1"/>
    </source>
</evidence>
<gene>
    <name evidence="1" type="primary">sseA</name>
    <name evidence="1" type="ORF">OXU80_13790</name>
</gene>
<protein>
    <submittedName>
        <fullName evidence="1">3-mercaptopyruvate sulfurtransferase</fullName>
        <ecNumber evidence="1">2.8.1.2</ecNumber>
    </submittedName>
</protein>
<evidence type="ECO:0000313" key="2">
    <source>
        <dbReference type="Proteomes" id="UP001163223"/>
    </source>
</evidence>
<dbReference type="EC" id="2.8.1.2" evidence="1"/>
<sequence>MTQNPFLISPADLAANLHRDGLSVVDASWYLPAQKRFARPEFEAGHVPGAVFFDQDAVVDPASDQPHAFPPADVFAAAAGALGIRETDTIVVYDGLGLFSAPRVWWLFRAFGARDVRVLDGGFPAWTAAGLQVETGPAKPREPARFEAQLDPAVLADADAVAAASGAGSVQIVDARAADRFRGEVPEPRAGIRAGHIPGSRNLPFGLLAQDGRLKSPDEIRRAFKAAGVDPDGPVITSCGSGVTAAVLTLALESIGNHSTRLYDGSWTEWGGSNRPIETGPAREAADPAP</sequence>
<organism evidence="1 2">
    <name type="scientific">Antarcticirhabdus aurantiaca</name>
    <dbReference type="NCBI Taxonomy" id="2606717"/>
    <lineage>
        <taxon>Bacteria</taxon>
        <taxon>Pseudomonadati</taxon>
        <taxon>Pseudomonadota</taxon>
        <taxon>Alphaproteobacteria</taxon>
        <taxon>Hyphomicrobiales</taxon>
        <taxon>Aurantimonadaceae</taxon>
        <taxon>Antarcticirhabdus</taxon>
    </lineage>
</organism>